<dbReference type="FunFam" id="3.40.50.720:FF:000084">
    <property type="entry name" value="Short-chain dehydrogenase reductase"/>
    <property type="match status" value="1"/>
</dbReference>
<dbReference type="Pfam" id="PF13561">
    <property type="entry name" value="adh_short_C2"/>
    <property type="match status" value="1"/>
</dbReference>
<evidence type="ECO:0000256" key="1">
    <source>
        <dbReference type="ARBA" id="ARBA00006484"/>
    </source>
</evidence>
<accession>A0A545AZY9</accession>
<dbReference type="GO" id="GO:0030497">
    <property type="term" value="P:fatty acid elongation"/>
    <property type="evidence" value="ECO:0007669"/>
    <property type="project" value="TreeGrafter"/>
</dbReference>
<dbReference type="RefSeq" id="WP_142703572.1">
    <property type="nucleotide sequence ID" value="NZ_VIRS01000003.1"/>
</dbReference>
<dbReference type="PRINTS" id="PR00080">
    <property type="entry name" value="SDRFAMILY"/>
</dbReference>
<dbReference type="PANTHER" id="PTHR42760">
    <property type="entry name" value="SHORT-CHAIN DEHYDROGENASES/REDUCTASES FAMILY MEMBER"/>
    <property type="match status" value="1"/>
</dbReference>
<keyword evidence="2" id="KW-0560">Oxidoreductase</keyword>
<evidence type="ECO:0000313" key="3">
    <source>
        <dbReference type="EMBL" id="TQS46165.1"/>
    </source>
</evidence>
<name>A0A545AZY9_9ACTN</name>
<proteinExistence type="inferred from homology"/>
<keyword evidence="4" id="KW-1185">Reference proteome</keyword>
<dbReference type="OrthoDB" id="517007at2"/>
<comment type="caution">
    <text evidence="3">The sequence shown here is derived from an EMBL/GenBank/DDBJ whole genome shotgun (WGS) entry which is preliminary data.</text>
</comment>
<organism evidence="3 4">
    <name type="scientific">Cryptosporangium phraense</name>
    <dbReference type="NCBI Taxonomy" id="2593070"/>
    <lineage>
        <taxon>Bacteria</taxon>
        <taxon>Bacillati</taxon>
        <taxon>Actinomycetota</taxon>
        <taxon>Actinomycetes</taxon>
        <taxon>Cryptosporangiales</taxon>
        <taxon>Cryptosporangiaceae</taxon>
        <taxon>Cryptosporangium</taxon>
    </lineage>
</organism>
<dbReference type="PANTHER" id="PTHR42760:SF40">
    <property type="entry name" value="3-OXOACYL-[ACYL-CARRIER-PROTEIN] REDUCTASE, CHLOROPLASTIC"/>
    <property type="match status" value="1"/>
</dbReference>
<reference evidence="3 4" key="1">
    <citation type="submission" date="2019-07" db="EMBL/GenBank/DDBJ databases">
        <title>Cryptosporangium phraense sp. nov., isolated from plant litter.</title>
        <authorList>
            <person name="Suriyachadkun C."/>
        </authorList>
    </citation>
    <scope>NUCLEOTIDE SEQUENCE [LARGE SCALE GENOMIC DNA]</scope>
    <source>
        <strain evidence="3 4">A-T 5661</strain>
    </source>
</reference>
<evidence type="ECO:0000256" key="2">
    <source>
        <dbReference type="ARBA" id="ARBA00023002"/>
    </source>
</evidence>
<gene>
    <name evidence="3" type="ORF">FL583_06710</name>
</gene>
<dbReference type="PRINTS" id="PR00081">
    <property type="entry name" value="GDHRDH"/>
</dbReference>
<comment type="similarity">
    <text evidence="1">Belongs to the short-chain dehydrogenases/reductases (SDR) family.</text>
</comment>
<dbReference type="EMBL" id="VIRS01000003">
    <property type="protein sequence ID" value="TQS46165.1"/>
    <property type="molecule type" value="Genomic_DNA"/>
</dbReference>
<protein>
    <submittedName>
        <fullName evidence="3">3-oxoacyl-ACP reductase FabG</fullName>
    </submittedName>
</protein>
<dbReference type="SUPFAM" id="SSF51735">
    <property type="entry name" value="NAD(P)-binding Rossmann-fold domains"/>
    <property type="match status" value="1"/>
</dbReference>
<dbReference type="GO" id="GO:0016616">
    <property type="term" value="F:oxidoreductase activity, acting on the CH-OH group of donors, NAD or NADP as acceptor"/>
    <property type="evidence" value="ECO:0007669"/>
    <property type="project" value="TreeGrafter"/>
</dbReference>
<evidence type="ECO:0000313" key="4">
    <source>
        <dbReference type="Proteomes" id="UP000317982"/>
    </source>
</evidence>
<dbReference type="Gene3D" id="3.40.50.720">
    <property type="entry name" value="NAD(P)-binding Rossmann-like Domain"/>
    <property type="match status" value="1"/>
</dbReference>
<dbReference type="NCBIfam" id="NF005559">
    <property type="entry name" value="PRK07231.1"/>
    <property type="match status" value="1"/>
</dbReference>
<dbReference type="InterPro" id="IPR020904">
    <property type="entry name" value="Sc_DH/Rdtase_CS"/>
</dbReference>
<dbReference type="PROSITE" id="PS00061">
    <property type="entry name" value="ADH_SHORT"/>
    <property type="match status" value="1"/>
</dbReference>
<sequence>MPPDPNTTFGLDGRVIWITGASRGIGAAITHQLALAGAHLVLQARTEAALQDVCAKAEADGAEVIPVVGSITDEAVAATAVRKAEQRWGHLDGLVNNAGISPVLKRSETMQLDEWREVCETNLTGTFIATMAAGRQMLDQGAGSIVNVSSVHGQVAGPRIVAYAASKGGVDMLTRSLGVEWADRGVRVNAVAPGYVETDMTEALRAHDRWSAILLGKIPMARFATPQDVVGAVHFLLSDAARYLTGTVLNVDGGWTAQ</sequence>
<dbReference type="InParanoid" id="A0A545AZY9"/>
<dbReference type="AlphaFoldDB" id="A0A545AZY9"/>
<dbReference type="Proteomes" id="UP000317982">
    <property type="component" value="Unassembled WGS sequence"/>
</dbReference>
<dbReference type="InterPro" id="IPR002347">
    <property type="entry name" value="SDR_fam"/>
</dbReference>
<dbReference type="InterPro" id="IPR036291">
    <property type="entry name" value="NAD(P)-bd_dom_sf"/>
</dbReference>